<evidence type="ECO:0000256" key="7">
    <source>
        <dbReference type="RuleBase" id="RU363032"/>
    </source>
</evidence>
<feature type="transmembrane region" description="Helical" evidence="7">
    <location>
        <begin position="273"/>
        <end position="294"/>
    </location>
</feature>
<accession>A0A7X2MYB1</accession>
<sequence>MELNEKSFERLSSEEKHSDEIVRPAISYWADAWRRLKKNPIAMISLVVLIISILLAIFGPYLVKYKFDAQDYKVLDNRPSAAHWFGTDNLGRDLWARCWVGARVSLYIGFVGTLIELIIGCIYGGICGYFGGAVDLILMRVIEVLSSIPYLIVVILLLLVLPKGIGTLIFAMCIMGWTGIARLVRGQIMQLKNSEYVMAAQALGSKPMRIIIKHLLPNTLGIIITYMSMDIPAYIFEEAFLSFLGLGVQPPKTSLGALVSTGQGVMTNHPYQLFIPCSIICIIVLAFNVFGDGLTNALDPKQRQ</sequence>
<dbReference type="Pfam" id="PF00528">
    <property type="entry name" value="BPD_transp_1"/>
    <property type="match status" value="1"/>
</dbReference>
<comment type="caution">
    <text evidence="9">The sequence shown here is derived from an EMBL/GenBank/DDBJ whole genome shotgun (WGS) entry which is preliminary data.</text>
</comment>
<feature type="transmembrane region" description="Helical" evidence="7">
    <location>
        <begin position="137"/>
        <end position="159"/>
    </location>
</feature>
<comment type="similarity">
    <text evidence="7">Belongs to the binding-protein-dependent transport system permease family.</text>
</comment>
<dbReference type="InterPro" id="IPR035906">
    <property type="entry name" value="MetI-like_sf"/>
</dbReference>
<dbReference type="Gene3D" id="1.10.3720.10">
    <property type="entry name" value="MetI-like"/>
    <property type="match status" value="1"/>
</dbReference>
<reference evidence="9 10" key="1">
    <citation type="submission" date="2019-08" db="EMBL/GenBank/DDBJ databases">
        <title>In-depth cultivation of the pig gut microbiome towards novel bacterial diversity and tailored functional studies.</title>
        <authorList>
            <person name="Wylensek D."/>
            <person name="Hitch T.C.A."/>
            <person name="Clavel T."/>
        </authorList>
    </citation>
    <scope>NUCLEOTIDE SEQUENCE [LARGE SCALE GENOMIC DNA]</scope>
    <source>
        <strain evidence="9 10">WCA-383-APC-5B</strain>
    </source>
</reference>
<keyword evidence="6 7" id="KW-0472">Membrane</keyword>
<dbReference type="InterPro" id="IPR000515">
    <property type="entry name" value="MetI-like"/>
</dbReference>
<dbReference type="Pfam" id="PF12911">
    <property type="entry name" value="OppC_N"/>
    <property type="match status" value="1"/>
</dbReference>
<evidence type="ECO:0000256" key="6">
    <source>
        <dbReference type="ARBA" id="ARBA00023136"/>
    </source>
</evidence>
<dbReference type="InterPro" id="IPR050366">
    <property type="entry name" value="BP-dependent_transpt_permease"/>
</dbReference>
<evidence type="ECO:0000256" key="5">
    <source>
        <dbReference type="ARBA" id="ARBA00022989"/>
    </source>
</evidence>
<keyword evidence="2 7" id="KW-0813">Transport</keyword>
<feature type="transmembrane region" description="Helical" evidence="7">
    <location>
        <begin position="215"/>
        <end position="236"/>
    </location>
</feature>
<evidence type="ECO:0000313" key="10">
    <source>
        <dbReference type="Proteomes" id="UP000460287"/>
    </source>
</evidence>
<evidence type="ECO:0000256" key="4">
    <source>
        <dbReference type="ARBA" id="ARBA00022692"/>
    </source>
</evidence>
<proteinExistence type="inferred from homology"/>
<organism evidence="9 10">
    <name type="scientific">Inconstantimicrobium porci</name>
    <dbReference type="NCBI Taxonomy" id="2652291"/>
    <lineage>
        <taxon>Bacteria</taxon>
        <taxon>Bacillati</taxon>
        <taxon>Bacillota</taxon>
        <taxon>Clostridia</taxon>
        <taxon>Eubacteriales</taxon>
        <taxon>Clostridiaceae</taxon>
        <taxon>Inconstantimicrobium</taxon>
    </lineage>
</organism>
<evidence type="ECO:0000256" key="1">
    <source>
        <dbReference type="ARBA" id="ARBA00004651"/>
    </source>
</evidence>
<evidence type="ECO:0000313" key="9">
    <source>
        <dbReference type="EMBL" id="MSR91311.1"/>
    </source>
</evidence>
<dbReference type="PANTHER" id="PTHR43386">
    <property type="entry name" value="OLIGOPEPTIDE TRANSPORT SYSTEM PERMEASE PROTEIN APPC"/>
    <property type="match status" value="1"/>
</dbReference>
<feature type="transmembrane region" description="Helical" evidence="7">
    <location>
        <begin position="165"/>
        <end position="184"/>
    </location>
</feature>
<feature type="transmembrane region" description="Helical" evidence="7">
    <location>
        <begin position="41"/>
        <end position="63"/>
    </location>
</feature>
<protein>
    <submittedName>
        <fullName evidence="9">ABC transporter permease</fullName>
    </submittedName>
</protein>
<dbReference type="PANTHER" id="PTHR43386:SF22">
    <property type="entry name" value="OLIGOPEPTIDE TRANSPORT SYSTEM PERMEASE PROTEIN OPPC"/>
    <property type="match status" value="1"/>
</dbReference>
<evidence type="ECO:0000256" key="3">
    <source>
        <dbReference type="ARBA" id="ARBA00022475"/>
    </source>
</evidence>
<keyword evidence="4 7" id="KW-0812">Transmembrane</keyword>
<dbReference type="AlphaFoldDB" id="A0A7X2MYB1"/>
<dbReference type="SUPFAM" id="SSF161098">
    <property type="entry name" value="MetI-like"/>
    <property type="match status" value="1"/>
</dbReference>
<dbReference type="GO" id="GO:0005886">
    <property type="term" value="C:plasma membrane"/>
    <property type="evidence" value="ECO:0007669"/>
    <property type="project" value="UniProtKB-SubCell"/>
</dbReference>
<evidence type="ECO:0000259" key="8">
    <source>
        <dbReference type="PROSITE" id="PS50928"/>
    </source>
</evidence>
<keyword evidence="3" id="KW-1003">Cell membrane</keyword>
<dbReference type="RefSeq" id="WP_154531201.1">
    <property type="nucleotide sequence ID" value="NZ_JAQXTV010000058.1"/>
</dbReference>
<dbReference type="CDD" id="cd06261">
    <property type="entry name" value="TM_PBP2"/>
    <property type="match status" value="1"/>
</dbReference>
<dbReference type="GO" id="GO:0055085">
    <property type="term" value="P:transmembrane transport"/>
    <property type="evidence" value="ECO:0007669"/>
    <property type="project" value="InterPro"/>
</dbReference>
<dbReference type="EMBL" id="VULX01000009">
    <property type="protein sequence ID" value="MSR91311.1"/>
    <property type="molecule type" value="Genomic_DNA"/>
</dbReference>
<gene>
    <name evidence="9" type="ORF">FYJ33_07765</name>
</gene>
<dbReference type="PROSITE" id="PS50928">
    <property type="entry name" value="ABC_TM1"/>
    <property type="match status" value="1"/>
</dbReference>
<keyword evidence="10" id="KW-1185">Reference proteome</keyword>
<evidence type="ECO:0000256" key="2">
    <source>
        <dbReference type="ARBA" id="ARBA00022448"/>
    </source>
</evidence>
<dbReference type="Proteomes" id="UP000460287">
    <property type="component" value="Unassembled WGS sequence"/>
</dbReference>
<comment type="subcellular location">
    <subcellularLocation>
        <location evidence="1 7">Cell membrane</location>
        <topology evidence="1 7">Multi-pass membrane protein</topology>
    </subcellularLocation>
</comment>
<feature type="transmembrane region" description="Helical" evidence="7">
    <location>
        <begin position="104"/>
        <end position="130"/>
    </location>
</feature>
<dbReference type="InterPro" id="IPR025966">
    <property type="entry name" value="OppC_N"/>
</dbReference>
<feature type="domain" description="ABC transmembrane type-1" evidence="8">
    <location>
        <begin position="102"/>
        <end position="291"/>
    </location>
</feature>
<keyword evidence="5 7" id="KW-1133">Transmembrane helix</keyword>
<name>A0A7X2MYB1_9CLOT</name>